<evidence type="ECO:0000313" key="2">
    <source>
        <dbReference type="Proteomes" id="UP000184028"/>
    </source>
</evidence>
<evidence type="ECO:0000313" key="1">
    <source>
        <dbReference type="EMBL" id="SHM51465.1"/>
    </source>
</evidence>
<dbReference type="Proteomes" id="UP000184028">
    <property type="component" value="Unassembled WGS sequence"/>
</dbReference>
<proteinExistence type="predicted"/>
<name>A0A1M7JEQ7_9FLAO</name>
<dbReference type="EMBL" id="FRBT01000006">
    <property type="protein sequence ID" value="SHM51465.1"/>
    <property type="molecule type" value="Genomic_DNA"/>
</dbReference>
<organism evidence="1 2">
    <name type="scientific">Flavobacterium chilense</name>
    <dbReference type="NCBI Taxonomy" id="946677"/>
    <lineage>
        <taxon>Bacteria</taxon>
        <taxon>Pseudomonadati</taxon>
        <taxon>Bacteroidota</taxon>
        <taxon>Flavobacteriia</taxon>
        <taxon>Flavobacteriales</taxon>
        <taxon>Flavobacteriaceae</taxon>
        <taxon>Flavobacterium</taxon>
    </lineage>
</organism>
<reference evidence="2" key="1">
    <citation type="submission" date="2016-11" db="EMBL/GenBank/DDBJ databases">
        <authorList>
            <person name="Varghese N."/>
            <person name="Submissions S."/>
        </authorList>
    </citation>
    <scope>NUCLEOTIDE SEQUENCE [LARGE SCALE GENOMIC DNA]</scope>
    <source>
        <strain evidence="2">DSM 24724</strain>
    </source>
</reference>
<dbReference type="AlphaFoldDB" id="A0A1M7JEQ7"/>
<gene>
    <name evidence="1" type="ORF">SAMN05444484_106291</name>
</gene>
<accession>A0A1M7JEQ7</accession>
<keyword evidence="2" id="KW-1185">Reference proteome</keyword>
<dbReference type="RefSeq" id="WP_068844078.1">
    <property type="nucleotide sequence ID" value="NZ_FRBT01000006.1"/>
</dbReference>
<sequence>METSEIKNLEYLTKLAGRYLNTLNPSTGKKGNHTVQIKVANYCELGCFITETIKLCIVALDQEAHKISTTNKTSPINVALVLEMVLEMFPTDEFEFLSEISNMLITDSNFIAK</sequence>
<dbReference type="OrthoDB" id="1446962at2"/>
<protein>
    <submittedName>
        <fullName evidence="1">Uncharacterized protein</fullName>
    </submittedName>
</protein>